<protein>
    <recommendedName>
        <fullName evidence="5">NACHT-NTPase and P-loop NTPases N-terminal domain-containing protein</fullName>
    </recommendedName>
</protein>
<dbReference type="InterPro" id="IPR031353">
    <property type="entry name" value="NACHT_sigma"/>
</dbReference>
<dbReference type="Pfam" id="PF17106">
    <property type="entry name" value="NACHT_sigma"/>
    <property type="match status" value="1"/>
</dbReference>
<name>A0A4S3J631_9EURO</name>
<feature type="domain" description="NACHT-NTPase sigma" evidence="1">
    <location>
        <begin position="170"/>
        <end position="204"/>
    </location>
</feature>
<dbReference type="Pfam" id="PF17107">
    <property type="entry name" value="SesA"/>
    <property type="match status" value="1"/>
</dbReference>
<evidence type="ECO:0000313" key="3">
    <source>
        <dbReference type="EMBL" id="THC90379.1"/>
    </source>
</evidence>
<evidence type="ECO:0000259" key="1">
    <source>
        <dbReference type="Pfam" id="PF17106"/>
    </source>
</evidence>
<reference evidence="3 4" key="1">
    <citation type="submission" date="2019-03" db="EMBL/GenBank/DDBJ databases">
        <title>The genome sequence of a newly discovered highly antifungal drug resistant Aspergillus species, Aspergillus tanneri NIH 1004.</title>
        <authorList>
            <person name="Mounaud S."/>
            <person name="Singh I."/>
            <person name="Joardar V."/>
            <person name="Pakala S."/>
            <person name="Pakala S."/>
            <person name="Venepally P."/>
            <person name="Hoover J."/>
            <person name="Nierman W."/>
            <person name="Chung J."/>
            <person name="Losada L."/>
        </authorList>
    </citation>
    <scope>NUCLEOTIDE SEQUENCE [LARGE SCALE GENOMIC DNA]</scope>
    <source>
        <strain evidence="3 4">NIH1004</strain>
    </source>
</reference>
<sequence>MLDIQASEVMFAIDNTLLTLEHVTGVSSHINNADDLPKAFNEVAVRVPLVIQTLTVVKSHVQGEEREEKFCQDVKHSVDECNGRALRLKEIFSKVLQPNDTPRMERYRSAARGRDGQVEVLMKLMLENMLTIAKYLAILGLTTVQVNELEVAIQDISALPSSLPEEGIPYSFYNYGLGHQNVNTGTGDQNNNTGAGYQFNGNSFFLLEEAKYWEAYMLF</sequence>
<comment type="caution">
    <text evidence="3">The sequence shown here is derived from an EMBL/GenBank/DDBJ whole genome shotgun (WGS) entry which is preliminary data.</text>
</comment>
<evidence type="ECO:0000313" key="4">
    <source>
        <dbReference type="Proteomes" id="UP000308092"/>
    </source>
</evidence>
<gene>
    <name evidence="3" type="ORF">EYZ11_010160</name>
</gene>
<dbReference type="EMBL" id="SOSA01000527">
    <property type="protein sequence ID" value="THC90379.1"/>
    <property type="molecule type" value="Genomic_DNA"/>
</dbReference>
<feature type="domain" description="NACHT-NTPase and P-loop NTPases N-terminal" evidence="2">
    <location>
        <begin position="13"/>
        <end position="129"/>
    </location>
</feature>
<keyword evidence="4" id="KW-1185">Reference proteome</keyword>
<accession>A0A4S3J631</accession>
<dbReference type="Proteomes" id="UP000308092">
    <property type="component" value="Unassembled WGS sequence"/>
</dbReference>
<dbReference type="VEuPathDB" id="FungiDB:EYZ11_010160"/>
<dbReference type="InterPro" id="IPR031352">
    <property type="entry name" value="SesA"/>
</dbReference>
<dbReference type="AlphaFoldDB" id="A0A4S3J631"/>
<evidence type="ECO:0008006" key="5">
    <source>
        <dbReference type="Google" id="ProtNLM"/>
    </source>
</evidence>
<organism evidence="3 4">
    <name type="scientific">Aspergillus tanneri</name>
    <dbReference type="NCBI Taxonomy" id="1220188"/>
    <lineage>
        <taxon>Eukaryota</taxon>
        <taxon>Fungi</taxon>
        <taxon>Dikarya</taxon>
        <taxon>Ascomycota</taxon>
        <taxon>Pezizomycotina</taxon>
        <taxon>Eurotiomycetes</taxon>
        <taxon>Eurotiomycetidae</taxon>
        <taxon>Eurotiales</taxon>
        <taxon>Aspergillaceae</taxon>
        <taxon>Aspergillus</taxon>
        <taxon>Aspergillus subgen. Circumdati</taxon>
    </lineage>
</organism>
<evidence type="ECO:0000259" key="2">
    <source>
        <dbReference type="Pfam" id="PF17107"/>
    </source>
</evidence>
<proteinExistence type="predicted"/>